<protein>
    <recommendedName>
        <fullName evidence="3">Lipoprotein</fullName>
    </recommendedName>
</protein>
<dbReference type="Proteomes" id="UP000028945">
    <property type="component" value="Chromosome"/>
</dbReference>
<dbReference type="KEGG" id="bpsi:IX83_04735"/>
<sequence>MKRLRIIFSLYLIVWLTGCAFLKPTTTSTTPVSPEVVQIFAATKKASPHTQHKVNITEKEQVFLSRAAILNAQDFNAVSSYHDKFNNEYLVFDLPLEAIVKISKLKGQYGWVLKYQDQIISAAGTLSHNKKRFIFRVKDHQVSQNVIKSIGK</sequence>
<keyword evidence="2" id="KW-1185">Reference proteome</keyword>
<dbReference type="AlphaFoldDB" id="A0A077DEZ5"/>
<reference evidence="1 2" key="1">
    <citation type="journal article" date="2014" name="BMC Genomics">
        <title>A genomic perspective on a new bacterial genus and species from the Alcaligenaceae family, Basilea psittacipulmonis.</title>
        <authorList>
            <person name="Whiteson K.L."/>
            <person name="Hernandez D."/>
            <person name="Lazarevic V."/>
            <person name="Gaia N."/>
            <person name="Farinelli L."/>
            <person name="Francois P."/>
            <person name="Pilo P."/>
            <person name="Frey J."/>
            <person name="Schrenzel J."/>
        </authorList>
    </citation>
    <scope>NUCLEOTIDE SEQUENCE [LARGE SCALE GENOMIC DNA]</scope>
    <source>
        <strain evidence="1 2">DSM 24701</strain>
    </source>
</reference>
<dbReference type="RefSeq" id="WP_038499724.1">
    <property type="nucleotide sequence ID" value="NZ_AFWK01000017.1"/>
</dbReference>
<evidence type="ECO:0000313" key="1">
    <source>
        <dbReference type="EMBL" id="AIL32706.1"/>
    </source>
</evidence>
<gene>
    <name evidence="1" type="ORF">IX83_04735</name>
</gene>
<dbReference type="HOGENOM" id="CLU_1718741_0_0_4"/>
<accession>A0A077DEZ5</accession>
<evidence type="ECO:0008006" key="3">
    <source>
        <dbReference type="Google" id="ProtNLM"/>
    </source>
</evidence>
<evidence type="ECO:0000313" key="2">
    <source>
        <dbReference type="Proteomes" id="UP000028945"/>
    </source>
</evidence>
<dbReference type="PROSITE" id="PS51257">
    <property type="entry name" value="PROKAR_LIPOPROTEIN"/>
    <property type="match status" value="1"/>
</dbReference>
<proteinExistence type="predicted"/>
<dbReference type="EMBL" id="CP009238">
    <property type="protein sequence ID" value="AIL32706.1"/>
    <property type="molecule type" value="Genomic_DNA"/>
</dbReference>
<organism evidence="1 2">
    <name type="scientific">Basilea psittacipulmonis DSM 24701</name>
    <dbReference type="NCBI Taxonomy" id="1072685"/>
    <lineage>
        <taxon>Bacteria</taxon>
        <taxon>Pseudomonadati</taxon>
        <taxon>Pseudomonadota</taxon>
        <taxon>Betaproteobacteria</taxon>
        <taxon>Burkholderiales</taxon>
        <taxon>Alcaligenaceae</taxon>
        <taxon>Basilea</taxon>
    </lineage>
</organism>
<name>A0A077DEZ5_9BURK</name>